<comment type="function">
    <text evidence="11">Proposed core component of the chromatin remodeling Ino80 complex which exhibits DNA- and nucleosome-activated ATPase activity and catalyzes ATP-dependent nucleosome sliding.</text>
</comment>
<name>A0A7K4XDW4_REGSA</name>
<comment type="caution">
    <text evidence="13">The sequence shown here is derived from an EMBL/GenBank/DDBJ whole genome shotgun (WGS) entry which is preliminary data.</text>
</comment>
<gene>
    <name evidence="13" type="primary">Ruvbl2</name>
    <name evidence="13" type="ORF">REGSAT_R02673</name>
</gene>
<dbReference type="Gene3D" id="1.10.8.60">
    <property type="match status" value="1"/>
</dbReference>
<dbReference type="PANTHER" id="PTHR11093">
    <property type="entry name" value="RUVB-RELATED REPTIN AND PONTIN"/>
    <property type="match status" value="1"/>
</dbReference>
<dbReference type="GO" id="GO:0005634">
    <property type="term" value="C:nucleus"/>
    <property type="evidence" value="ECO:0007669"/>
    <property type="project" value="UniProtKB-SubCell"/>
</dbReference>
<dbReference type="FunFam" id="1.10.8.60:FF:000010">
    <property type="entry name" value="RuvB-like helicase"/>
    <property type="match status" value="1"/>
</dbReference>
<dbReference type="GO" id="GO:0006281">
    <property type="term" value="P:DNA repair"/>
    <property type="evidence" value="ECO:0007669"/>
    <property type="project" value="UniProtKB-KW"/>
</dbReference>
<evidence type="ECO:0000256" key="2">
    <source>
        <dbReference type="ARBA" id="ARBA00007519"/>
    </source>
</evidence>
<keyword evidence="5 11" id="KW-0347">Helicase</keyword>
<comment type="subcellular location">
    <subcellularLocation>
        <location evidence="9">Dynein axonemal particle</location>
    </subcellularLocation>
    <subcellularLocation>
        <location evidence="1 11">Nucleus</location>
    </subcellularLocation>
</comment>
<evidence type="ECO:0000256" key="3">
    <source>
        <dbReference type="ARBA" id="ARBA00022741"/>
    </source>
</evidence>
<dbReference type="EC" id="3.6.4.12" evidence="11"/>
<dbReference type="OrthoDB" id="10060499at2759"/>
<evidence type="ECO:0000256" key="5">
    <source>
        <dbReference type="ARBA" id="ARBA00022806"/>
    </source>
</evidence>
<evidence type="ECO:0000256" key="6">
    <source>
        <dbReference type="ARBA" id="ARBA00022840"/>
    </source>
</evidence>
<dbReference type="GO" id="GO:0006310">
    <property type="term" value="P:DNA recombination"/>
    <property type="evidence" value="ECO:0007669"/>
    <property type="project" value="UniProtKB-KW"/>
</dbReference>
<keyword evidence="14" id="KW-1185">Reference proteome</keyword>
<evidence type="ECO:0000256" key="8">
    <source>
        <dbReference type="ARBA" id="ARBA00023242"/>
    </source>
</evidence>
<reference evidence="13 14" key="1">
    <citation type="submission" date="2019-09" db="EMBL/GenBank/DDBJ databases">
        <title>Bird 10,000 Genomes (B10K) Project - Family phase.</title>
        <authorList>
            <person name="Zhang G."/>
        </authorList>
    </citation>
    <scope>NUCLEOTIDE SEQUENCE [LARGE SCALE GENOMIC DNA]</scope>
    <source>
        <strain evidence="13">B10K-DU-001-18</strain>
        <tissue evidence="13">Muscle</tissue>
    </source>
</reference>
<evidence type="ECO:0000256" key="7">
    <source>
        <dbReference type="ARBA" id="ARBA00023172"/>
    </source>
</evidence>
<organism evidence="13 14">
    <name type="scientific">Regulus satrapa</name>
    <name type="common">Golden-crowned kinglet</name>
    <dbReference type="NCBI Taxonomy" id="13245"/>
    <lineage>
        <taxon>Eukaryota</taxon>
        <taxon>Metazoa</taxon>
        <taxon>Chordata</taxon>
        <taxon>Craniata</taxon>
        <taxon>Vertebrata</taxon>
        <taxon>Euteleostomi</taxon>
        <taxon>Archelosauria</taxon>
        <taxon>Archosauria</taxon>
        <taxon>Dinosauria</taxon>
        <taxon>Saurischia</taxon>
        <taxon>Theropoda</taxon>
        <taxon>Coelurosauria</taxon>
        <taxon>Aves</taxon>
        <taxon>Neognathae</taxon>
        <taxon>Neoaves</taxon>
        <taxon>Telluraves</taxon>
        <taxon>Australaves</taxon>
        <taxon>Passeriformes</taxon>
        <taxon>Regulidae</taxon>
        <taxon>Regulus</taxon>
    </lineage>
</organism>
<feature type="domain" description="RuvB-like AAA-lid" evidence="12">
    <location>
        <begin position="1"/>
        <end position="62"/>
    </location>
</feature>
<dbReference type="GO" id="GO:0016787">
    <property type="term" value="F:hydrolase activity"/>
    <property type="evidence" value="ECO:0007669"/>
    <property type="project" value="UniProtKB-KW"/>
</dbReference>
<feature type="non-terminal residue" evidence="13">
    <location>
        <position position="93"/>
    </location>
</feature>
<dbReference type="AlphaFoldDB" id="A0A7K4XDW4"/>
<evidence type="ECO:0000256" key="11">
    <source>
        <dbReference type="RuleBase" id="RU363048"/>
    </source>
</evidence>
<dbReference type="InterPro" id="IPR041048">
    <property type="entry name" value="RuvB-like_C"/>
</dbReference>
<keyword evidence="11" id="KW-0227">DNA damage</keyword>
<comment type="catalytic activity">
    <reaction evidence="10">
        <text>ATP + H2O = ADP + phosphate + H(+)</text>
        <dbReference type="Rhea" id="RHEA:13065"/>
        <dbReference type="ChEBI" id="CHEBI:15377"/>
        <dbReference type="ChEBI" id="CHEBI:15378"/>
        <dbReference type="ChEBI" id="CHEBI:30616"/>
        <dbReference type="ChEBI" id="CHEBI:43474"/>
        <dbReference type="ChEBI" id="CHEBI:456216"/>
        <dbReference type="EC" id="3.6.4.12"/>
    </reaction>
    <physiologicalReaction direction="left-to-right" evidence="10">
        <dbReference type="Rhea" id="RHEA:13066"/>
    </physiologicalReaction>
</comment>
<keyword evidence="11" id="KW-0804">Transcription</keyword>
<dbReference type="InterPro" id="IPR027238">
    <property type="entry name" value="RuvB-like"/>
</dbReference>
<evidence type="ECO:0000256" key="1">
    <source>
        <dbReference type="ARBA" id="ARBA00004123"/>
    </source>
</evidence>
<dbReference type="GO" id="GO:0120293">
    <property type="term" value="C:dynein axonemal particle"/>
    <property type="evidence" value="ECO:0007669"/>
    <property type="project" value="UniProtKB-SubCell"/>
</dbReference>
<comment type="similarity">
    <text evidence="2 11">Belongs to the RuvB family.</text>
</comment>
<dbReference type="Pfam" id="PF17856">
    <property type="entry name" value="TIP49_C"/>
    <property type="match status" value="1"/>
</dbReference>
<evidence type="ECO:0000256" key="10">
    <source>
        <dbReference type="ARBA" id="ARBA00048432"/>
    </source>
</evidence>
<keyword evidence="7 11" id="KW-0233">DNA recombination</keyword>
<dbReference type="GO" id="GO:0003678">
    <property type="term" value="F:DNA helicase activity"/>
    <property type="evidence" value="ECO:0007669"/>
    <property type="project" value="UniProtKB-EC"/>
</dbReference>
<keyword evidence="8 11" id="KW-0539">Nucleus</keyword>
<keyword evidence="11" id="KW-0805">Transcription regulation</keyword>
<protein>
    <recommendedName>
        <fullName evidence="11">RuvB-like helicase</fullName>
        <ecNumber evidence="11">3.6.4.12</ecNumber>
    </recommendedName>
</protein>
<dbReference type="Proteomes" id="UP000529728">
    <property type="component" value="Unassembled WGS sequence"/>
</dbReference>
<evidence type="ECO:0000313" key="13">
    <source>
        <dbReference type="EMBL" id="NWR44944.1"/>
    </source>
</evidence>
<proteinExistence type="inferred from homology"/>
<feature type="non-terminal residue" evidence="13">
    <location>
        <position position="1"/>
    </location>
</feature>
<keyword evidence="3 11" id="KW-0547">Nucleotide-binding</keyword>
<keyword evidence="6 11" id="KW-0067">ATP-binding</keyword>
<evidence type="ECO:0000313" key="14">
    <source>
        <dbReference type="Proteomes" id="UP000529728"/>
    </source>
</evidence>
<keyword evidence="4 11" id="KW-0378">Hydrolase</keyword>
<evidence type="ECO:0000256" key="4">
    <source>
        <dbReference type="ARBA" id="ARBA00022801"/>
    </source>
</evidence>
<sequence>RCEEEDVEMTEDAYAVLTRIGLETSLRYAIQLITAASLVARKRKGAEVGVEDIKRVYSLFLDESRSTQYMREYQEAFLFNELREHLGDTWGTP</sequence>
<evidence type="ECO:0000259" key="12">
    <source>
        <dbReference type="Pfam" id="PF17856"/>
    </source>
</evidence>
<evidence type="ECO:0000256" key="9">
    <source>
        <dbReference type="ARBA" id="ARBA00024190"/>
    </source>
</evidence>
<keyword evidence="11" id="KW-0234">DNA repair</keyword>
<dbReference type="EMBL" id="VWZN01007199">
    <property type="protein sequence ID" value="NWR44944.1"/>
    <property type="molecule type" value="Genomic_DNA"/>
</dbReference>
<accession>A0A7K4XDW4</accession>
<dbReference type="GO" id="GO:0005524">
    <property type="term" value="F:ATP binding"/>
    <property type="evidence" value="ECO:0007669"/>
    <property type="project" value="UniProtKB-KW"/>
</dbReference>